<dbReference type="InterPro" id="IPR013230">
    <property type="entry name" value="Peptidase_M15A_C"/>
</dbReference>
<name>A0A5R8KEZ3_9BACT</name>
<accession>A0A5R8KEZ3</accession>
<gene>
    <name evidence="3" type="ORF">FEM03_11195</name>
</gene>
<feature type="domain" description="Peptidase M15A C-terminal" evidence="2">
    <location>
        <begin position="157"/>
        <end position="244"/>
    </location>
</feature>
<comment type="caution">
    <text evidence="3">The sequence shown here is derived from an EMBL/GenBank/DDBJ whole genome shotgun (WGS) entry which is preliminary data.</text>
</comment>
<evidence type="ECO:0000256" key="1">
    <source>
        <dbReference type="SAM" id="MobiDB-lite"/>
    </source>
</evidence>
<dbReference type="AlphaFoldDB" id="A0A5R8KEZ3"/>
<dbReference type="OrthoDB" id="5242612at2"/>
<dbReference type="EMBL" id="VAUV01000007">
    <property type="protein sequence ID" value="TLD70864.1"/>
    <property type="molecule type" value="Genomic_DNA"/>
</dbReference>
<dbReference type="Proteomes" id="UP000306196">
    <property type="component" value="Unassembled WGS sequence"/>
</dbReference>
<sequence>MDQPSSVPTPPEPEEQAGEIFGPTNWQPYERRRFLSTCVTMIISGLSGYAAHPYLVGNRRQEFAAFLEEKWQDLNNPRQRKNRPLHATNDLNEDRRFTNTPSRFRPITLDQDGLAYQSFLYSLNLCHIKPIELLRPHFKTLGNVNNHLPPRELWKNIAPTLRVADALREKLNAPLISINSAFRSTAYNSACPGAAPQSYHTRNMALDLVYACSPEKVFAAAQALRSQGLFKGGIGVYSSFTHIDTRGRNAEWGSTPKIAKA</sequence>
<dbReference type="Gene3D" id="3.30.1380.10">
    <property type="match status" value="1"/>
</dbReference>
<keyword evidence="4" id="KW-1185">Reference proteome</keyword>
<dbReference type="SUPFAM" id="SSF55166">
    <property type="entry name" value="Hedgehog/DD-peptidase"/>
    <property type="match status" value="1"/>
</dbReference>
<feature type="region of interest" description="Disordered" evidence="1">
    <location>
        <begin position="1"/>
        <end position="23"/>
    </location>
</feature>
<dbReference type="InterPro" id="IPR009045">
    <property type="entry name" value="Zn_M74/Hedgehog-like"/>
</dbReference>
<organism evidence="3 4">
    <name type="scientific">Phragmitibacter flavus</name>
    <dbReference type="NCBI Taxonomy" id="2576071"/>
    <lineage>
        <taxon>Bacteria</taxon>
        <taxon>Pseudomonadati</taxon>
        <taxon>Verrucomicrobiota</taxon>
        <taxon>Verrucomicrobiia</taxon>
        <taxon>Verrucomicrobiales</taxon>
        <taxon>Verrucomicrobiaceae</taxon>
        <taxon>Phragmitibacter</taxon>
    </lineage>
</organism>
<evidence type="ECO:0000259" key="2">
    <source>
        <dbReference type="Pfam" id="PF08291"/>
    </source>
</evidence>
<evidence type="ECO:0000313" key="4">
    <source>
        <dbReference type="Proteomes" id="UP000306196"/>
    </source>
</evidence>
<evidence type="ECO:0000313" key="3">
    <source>
        <dbReference type="EMBL" id="TLD70864.1"/>
    </source>
</evidence>
<dbReference type="RefSeq" id="WP_138086334.1">
    <property type="nucleotide sequence ID" value="NZ_VAUV01000007.1"/>
</dbReference>
<reference evidence="3 4" key="1">
    <citation type="submission" date="2019-05" db="EMBL/GenBank/DDBJ databases">
        <title>Verrucobacter flavum gen. nov., sp. nov. a new member of the family Verrucomicrobiaceae.</title>
        <authorList>
            <person name="Szuroczki S."/>
            <person name="Abbaszade G."/>
            <person name="Szabo A."/>
            <person name="Felfoldi T."/>
            <person name="Schumann P."/>
            <person name="Boka K."/>
            <person name="Keki Z."/>
            <person name="Toumi M."/>
            <person name="Toth E."/>
        </authorList>
    </citation>
    <scope>NUCLEOTIDE SEQUENCE [LARGE SCALE GENOMIC DNA]</scope>
    <source>
        <strain evidence="3 4">MG-N-17</strain>
    </source>
</reference>
<protein>
    <recommendedName>
        <fullName evidence="2">Peptidase M15A C-terminal domain-containing protein</fullName>
    </recommendedName>
</protein>
<proteinExistence type="predicted"/>
<dbReference type="Pfam" id="PF08291">
    <property type="entry name" value="Peptidase_M15_3"/>
    <property type="match status" value="1"/>
</dbReference>